<protein>
    <recommendedName>
        <fullName evidence="4">DUF4282 domain-containing protein</fullName>
    </recommendedName>
</protein>
<sequence>MTSQQPDGTPNQPQPPKTAAGLSALFDFNFDTFVTPVIVKIVYMIVTVLVAILTVGIAISGLTTMFQGGAGIILGLLLIIASPVIGLVYLAFARMSLELYYAVIRLSDDVHHRGTL</sequence>
<proteinExistence type="predicted"/>
<feature type="transmembrane region" description="Helical" evidence="1">
    <location>
        <begin position="71"/>
        <end position="92"/>
    </location>
</feature>
<keyword evidence="1" id="KW-0812">Transmembrane</keyword>
<gene>
    <name evidence="2" type="ORF">SGUI_0994</name>
</gene>
<feature type="transmembrane region" description="Helical" evidence="1">
    <location>
        <begin position="37"/>
        <end position="59"/>
    </location>
</feature>
<dbReference type="KEGG" id="serj:SGUI_0994"/>
<name>A0A1B1NAB9_9MICO</name>
<accession>A0A1B1NAB9</accession>
<dbReference type="InterPro" id="IPR025557">
    <property type="entry name" value="DUF4282"/>
</dbReference>
<dbReference type="EMBL" id="CP014989">
    <property type="protein sequence ID" value="ANS78390.1"/>
    <property type="molecule type" value="Genomic_DNA"/>
</dbReference>
<dbReference type="Proteomes" id="UP000092482">
    <property type="component" value="Chromosome"/>
</dbReference>
<reference evidence="2 3" key="1">
    <citation type="submission" date="2016-03" db="EMBL/GenBank/DDBJ databases">
        <title>Shallow-sea hydrothermal system.</title>
        <authorList>
            <person name="Tang K."/>
        </authorList>
    </citation>
    <scope>NUCLEOTIDE SEQUENCE [LARGE SCALE GENOMIC DNA]</scope>
    <source>
        <strain evidence="2 3">JLT9</strain>
    </source>
</reference>
<dbReference type="RefSeq" id="WP_066637096.1">
    <property type="nucleotide sequence ID" value="NZ_CP014989.1"/>
</dbReference>
<evidence type="ECO:0008006" key="4">
    <source>
        <dbReference type="Google" id="ProtNLM"/>
    </source>
</evidence>
<dbReference type="STRING" id="1758689.SGUI_0994"/>
<dbReference type="AlphaFoldDB" id="A0A1B1NAB9"/>
<evidence type="ECO:0000313" key="3">
    <source>
        <dbReference type="Proteomes" id="UP000092482"/>
    </source>
</evidence>
<evidence type="ECO:0000313" key="2">
    <source>
        <dbReference type="EMBL" id="ANS78390.1"/>
    </source>
</evidence>
<keyword evidence="3" id="KW-1185">Reference proteome</keyword>
<evidence type="ECO:0000256" key="1">
    <source>
        <dbReference type="SAM" id="Phobius"/>
    </source>
</evidence>
<organism evidence="2 3">
    <name type="scientific">Serinicoccus hydrothermalis</name>
    <dbReference type="NCBI Taxonomy" id="1758689"/>
    <lineage>
        <taxon>Bacteria</taxon>
        <taxon>Bacillati</taxon>
        <taxon>Actinomycetota</taxon>
        <taxon>Actinomycetes</taxon>
        <taxon>Micrococcales</taxon>
        <taxon>Ornithinimicrobiaceae</taxon>
        <taxon>Serinicoccus</taxon>
    </lineage>
</organism>
<dbReference type="Pfam" id="PF14110">
    <property type="entry name" value="DUF4282"/>
    <property type="match status" value="1"/>
</dbReference>
<dbReference type="OrthoDB" id="3261033at2"/>
<keyword evidence="1" id="KW-0472">Membrane</keyword>
<keyword evidence="1" id="KW-1133">Transmembrane helix</keyword>